<feature type="region of interest" description="Disordered" evidence="1">
    <location>
        <begin position="33"/>
        <end position="64"/>
    </location>
</feature>
<evidence type="ECO:0000256" key="1">
    <source>
        <dbReference type="SAM" id="MobiDB-lite"/>
    </source>
</evidence>
<evidence type="ECO:0000313" key="2">
    <source>
        <dbReference type="EMBL" id="UTW07076.1"/>
    </source>
</evidence>
<dbReference type="EMBL" id="CP073346">
    <property type="protein sequence ID" value="UTW07076.1"/>
    <property type="molecule type" value="Genomic_DNA"/>
</dbReference>
<reference evidence="2" key="1">
    <citation type="submission" date="2021-04" db="EMBL/GenBank/DDBJ databases">
        <title>Oceanospirillales bacteria with DddD are important DMSP degraders in coastal seawater.</title>
        <authorList>
            <person name="Liu J."/>
        </authorList>
    </citation>
    <scope>NUCLEOTIDE SEQUENCE</scope>
    <source>
        <strain evidence="2">D13-4</strain>
    </source>
</reference>
<accession>A0ABY5H5K4</accession>
<gene>
    <name evidence="2" type="ORF">KDW96_18205</name>
</gene>
<keyword evidence="3" id="KW-1185">Reference proteome</keyword>
<organism evidence="2 3">
    <name type="scientific">Pseudomonas benzenivorans</name>
    <dbReference type="NCBI Taxonomy" id="556533"/>
    <lineage>
        <taxon>Bacteria</taxon>
        <taxon>Pseudomonadati</taxon>
        <taxon>Pseudomonadota</taxon>
        <taxon>Gammaproteobacteria</taxon>
        <taxon>Pseudomonadales</taxon>
        <taxon>Pseudomonadaceae</taxon>
        <taxon>Pseudomonas</taxon>
    </lineage>
</organism>
<feature type="region of interest" description="Disordered" evidence="1">
    <location>
        <begin position="1"/>
        <end position="21"/>
    </location>
</feature>
<protein>
    <submittedName>
        <fullName evidence="2">Uncharacterized protein</fullName>
    </submittedName>
</protein>
<proteinExistence type="predicted"/>
<name>A0ABY5H5K4_9PSED</name>
<sequence>MILTPKSDDLPSSTLNAKPVVQASKPTLRALLDEPSAKTAQNQADSLASAKQRKQGTKNLCNGQLTPGQEASLLFFADGRKRRLN</sequence>
<dbReference type="Proteomes" id="UP001059672">
    <property type="component" value="Chromosome"/>
</dbReference>
<evidence type="ECO:0000313" key="3">
    <source>
        <dbReference type="Proteomes" id="UP001059672"/>
    </source>
</evidence>
<dbReference type="RefSeq" id="WP_255837640.1">
    <property type="nucleotide sequence ID" value="NZ_CP073346.1"/>
</dbReference>